<dbReference type="AlphaFoldDB" id="A0A450UEA1"/>
<reference evidence="1" key="1">
    <citation type="submission" date="2019-02" db="EMBL/GenBank/DDBJ databases">
        <authorList>
            <person name="Gruber-Vodicka R. H."/>
            <person name="Seah K. B. B."/>
        </authorList>
    </citation>
    <scope>NUCLEOTIDE SEQUENCE</scope>
    <source>
        <strain evidence="1">BECK_M6</strain>
    </source>
</reference>
<organism evidence="1">
    <name type="scientific">Candidatus Kentrum sp. LFY</name>
    <dbReference type="NCBI Taxonomy" id="2126342"/>
    <lineage>
        <taxon>Bacteria</taxon>
        <taxon>Pseudomonadati</taxon>
        <taxon>Pseudomonadota</taxon>
        <taxon>Gammaproteobacteria</taxon>
        <taxon>Candidatus Kentrum</taxon>
    </lineage>
</organism>
<dbReference type="EMBL" id="CAADFH010000013">
    <property type="protein sequence ID" value="VFJ90840.1"/>
    <property type="molecule type" value="Genomic_DNA"/>
</dbReference>
<accession>A0A450UEA1</accession>
<evidence type="ECO:0008006" key="2">
    <source>
        <dbReference type="Google" id="ProtNLM"/>
    </source>
</evidence>
<evidence type="ECO:0000313" key="1">
    <source>
        <dbReference type="EMBL" id="VFJ90840.1"/>
    </source>
</evidence>
<gene>
    <name evidence="1" type="ORF">BECKLFY1418A_GA0070994_101332</name>
</gene>
<sequence>MEKKNPPRTRGKKASDMKTLRVRVHPKKISGAGSFHRCGMSFGKEGREVDVDEATYFRLAGEQMLQVEDITGDQKKEDSK</sequence>
<proteinExistence type="predicted"/>
<name>A0A450UEA1_9GAMM</name>
<protein>
    <recommendedName>
        <fullName evidence="2">Mu-like prophage FluMu N-terminal domain-containing protein</fullName>
    </recommendedName>
</protein>